<dbReference type="InterPro" id="IPR019292">
    <property type="entry name" value="McrC"/>
</dbReference>
<dbReference type="EMBL" id="JANQDO010000016">
    <property type="protein sequence ID" value="MDH6055608.1"/>
    <property type="molecule type" value="Genomic_DNA"/>
</dbReference>
<name>A0ABT6JZU2_9CYAN</name>
<reference evidence="1 2" key="1">
    <citation type="journal article" date="2023" name="J. Phycol.">
        <title>Chrysosporum ovalisporum is synonymous with the true-branching cyanobacterium Umezakia natans (Nostocales/Aphanizomenonaceae).</title>
        <authorList>
            <person name="McGregor G.B."/>
            <person name="Sendall B.C."/>
            <person name="Niiyama Y."/>
            <person name="Tuji A."/>
            <person name="Willis A."/>
        </authorList>
    </citation>
    <scope>NUCLEOTIDE SEQUENCE [LARGE SCALE GENOMIC DNA]</scope>
    <source>
        <strain evidence="1 2">FSS-43</strain>
    </source>
</reference>
<proteinExistence type="predicted"/>
<accession>A0ABT6JZU2</accession>
<protein>
    <submittedName>
        <fullName evidence="1">McrC family protein</fullName>
    </submittedName>
</protein>
<evidence type="ECO:0000313" key="2">
    <source>
        <dbReference type="Proteomes" id="UP001159371"/>
    </source>
</evidence>
<organism evidence="1 2">
    <name type="scientific">Umezakia ovalisporum FSS-43</name>
    <dbReference type="NCBI Taxonomy" id="2740520"/>
    <lineage>
        <taxon>Bacteria</taxon>
        <taxon>Bacillati</taxon>
        <taxon>Cyanobacteriota</taxon>
        <taxon>Cyanophyceae</taxon>
        <taxon>Nostocales</taxon>
        <taxon>Nodulariaceae</taxon>
        <taxon>Umezakia</taxon>
    </lineage>
</organism>
<dbReference type="PANTHER" id="PTHR38733">
    <property type="entry name" value="PROTEIN MCRC"/>
    <property type="match status" value="1"/>
</dbReference>
<keyword evidence="2" id="KW-1185">Reference proteome</keyword>
<comment type="caution">
    <text evidence="1">The sequence shown here is derived from an EMBL/GenBank/DDBJ whole genome shotgun (WGS) entry which is preliminary data.</text>
</comment>
<dbReference type="Pfam" id="PF10117">
    <property type="entry name" value="McrBC"/>
    <property type="match status" value="1"/>
</dbReference>
<dbReference type="Proteomes" id="UP001159371">
    <property type="component" value="Unassembled WGS sequence"/>
</dbReference>
<sequence length="311" mass="36242">MLEYVYQLKNFRILEGLMDCESLEGFYKNLANILAQKILERCHKGLYRAYLPKTDQLTNIRGKLDIRQAIEKPWMIKRKCHYEEHTVDITENQILIYTLYIISHSSLCSENVSITVVKAYHALQALVSLQPYKPEDCIGRIYHSLNEDYQILHHICYFFLENTSPSHKQGKNATLPFLVNMHTLYELFVAEWLKVNLPPHLSLKSQETINKRKNLYFKIDLVIYEKLTLIPRYILDTKYKAPKNPSSQDIAQVVTYAVCKSCQETVLIYPTPVTCSVDEFFGSIRVRSLTFSLDQNLDITGEILLKKLFSC</sequence>
<dbReference type="RefSeq" id="WP_280656331.1">
    <property type="nucleotide sequence ID" value="NZ_JANQDO010000016.1"/>
</dbReference>
<gene>
    <name evidence="1" type="ORF">NWP19_02055</name>
</gene>
<dbReference type="PANTHER" id="PTHR38733:SF1">
    <property type="entry name" value="TYPE IV METHYL-DIRECTED RESTRICTION ENZYME ECOKMCRBC"/>
    <property type="match status" value="1"/>
</dbReference>
<evidence type="ECO:0000313" key="1">
    <source>
        <dbReference type="EMBL" id="MDH6055608.1"/>
    </source>
</evidence>